<dbReference type="AlphaFoldDB" id="A0A1Q8SUW0"/>
<name>A0A1Q8SUW0_9GAMM</name>
<dbReference type="Proteomes" id="UP000186878">
    <property type="component" value="Unassembled WGS sequence"/>
</dbReference>
<dbReference type="Gene3D" id="1.10.238.160">
    <property type="match status" value="1"/>
</dbReference>
<proteinExistence type="predicted"/>
<gene>
    <name evidence="1" type="ORF">BTW07_04190</name>
</gene>
<protein>
    <recommendedName>
        <fullName evidence="3">Transcriptional regulator</fullName>
    </recommendedName>
</protein>
<dbReference type="Pfam" id="PF05930">
    <property type="entry name" value="Phage_AlpA"/>
    <property type="match status" value="1"/>
</dbReference>
<evidence type="ECO:0000313" key="1">
    <source>
        <dbReference type="EMBL" id="OLO05235.1"/>
    </source>
</evidence>
<keyword evidence="2" id="KW-1185">Reference proteome</keyword>
<dbReference type="RefSeq" id="WP_075568919.1">
    <property type="nucleotide sequence ID" value="NZ_MSDO01000004.1"/>
</dbReference>
<sequence length="76" mass="8997">MQANITEPAPLRFLRARDVCNKIAVSRSRLYELMNDDHAGFPKPLKDGDSRQAPNYWIEHEIEDWMRQRMARARRG</sequence>
<reference evidence="1 2" key="1">
    <citation type="submission" date="2016-12" db="EMBL/GenBank/DDBJ databases">
        <title>Draft genome sequences of strains Salinicola socius SMB35, Salinicola sp. MH3R3-1 and Chromohalobacter sp. SMB17 from the Verkhnekamsk potash mining region of Russia.</title>
        <authorList>
            <person name="Mavrodi D.V."/>
            <person name="Olsson B.E."/>
            <person name="Korsakova E.S."/>
            <person name="Pyankova A."/>
            <person name="Mavrodi O.V."/>
            <person name="Plotnikova E.G."/>
        </authorList>
    </citation>
    <scope>NUCLEOTIDE SEQUENCE [LARGE SCALE GENOMIC DNA]</scope>
    <source>
        <strain evidence="1 2">SMB35</strain>
    </source>
</reference>
<dbReference type="InterPro" id="IPR010260">
    <property type="entry name" value="AlpA"/>
</dbReference>
<dbReference type="STRING" id="404433.BTW07_04190"/>
<evidence type="ECO:0008006" key="3">
    <source>
        <dbReference type="Google" id="ProtNLM"/>
    </source>
</evidence>
<dbReference type="EMBL" id="MSDO01000004">
    <property type="protein sequence ID" value="OLO05235.1"/>
    <property type="molecule type" value="Genomic_DNA"/>
</dbReference>
<evidence type="ECO:0000313" key="2">
    <source>
        <dbReference type="Proteomes" id="UP000186878"/>
    </source>
</evidence>
<accession>A0A1Q8SUW0</accession>
<organism evidence="1 2">
    <name type="scientific">Salinicola socius</name>
    <dbReference type="NCBI Taxonomy" id="404433"/>
    <lineage>
        <taxon>Bacteria</taxon>
        <taxon>Pseudomonadati</taxon>
        <taxon>Pseudomonadota</taxon>
        <taxon>Gammaproteobacteria</taxon>
        <taxon>Oceanospirillales</taxon>
        <taxon>Halomonadaceae</taxon>
        <taxon>Salinicola</taxon>
    </lineage>
</organism>
<dbReference type="OrthoDB" id="8455288at2"/>
<comment type="caution">
    <text evidence="1">The sequence shown here is derived from an EMBL/GenBank/DDBJ whole genome shotgun (WGS) entry which is preliminary data.</text>
</comment>